<dbReference type="SUPFAM" id="SSF51182">
    <property type="entry name" value="RmlC-like cupins"/>
    <property type="match status" value="1"/>
</dbReference>
<dbReference type="Pfam" id="PF07883">
    <property type="entry name" value="Cupin_2"/>
    <property type="match status" value="1"/>
</dbReference>
<gene>
    <name evidence="3" type="ORF">JOC77_000884</name>
</gene>
<dbReference type="InterPro" id="IPR029044">
    <property type="entry name" value="Nucleotide-diphossugar_trans"/>
</dbReference>
<evidence type="ECO:0000313" key="4">
    <source>
        <dbReference type="Proteomes" id="UP000823486"/>
    </source>
</evidence>
<dbReference type="SUPFAM" id="SSF53448">
    <property type="entry name" value="Nucleotide-diphospho-sugar transferases"/>
    <property type="match status" value="1"/>
</dbReference>
<feature type="domain" description="Cupin type-2" evidence="2">
    <location>
        <begin position="361"/>
        <end position="424"/>
    </location>
</feature>
<dbReference type="PANTHER" id="PTHR46390">
    <property type="entry name" value="MANNOSE-1-PHOSPHATE GUANYLYLTRANSFERASE"/>
    <property type="match status" value="1"/>
</dbReference>
<proteinExistence type="predicted"/>
<dbReference type="Gene3D" id="2.60.120.10">
    <property type="entry name" value="Jelly Rolls"/>
    <property type="match status" value="1"/>
</dbReference>
<keyword evidence="3" id="KW-0548">Nucleotidyltransferase</keyword>
<reference evidence="3 4" key="1">
    <citation type="submission" date="2021-01" db="EMBL/GenBank/DDBJ databases">
        <title>Genomic Encyclopedia of Type Strains, Phase IV (KMG-IV): sequencing the most valuable type-strain genomes for metagenomic binning, comparative biology and taxonomic classification.</title>
        <authorList>
            <person name="Goeker M."/>
        </authorList>
    </citation>
    <scope>NUCLEOTIDE SEQUENCE [LARGE SCALE GENOMIC DNA]</scope>
    <source>
        <strain evidence="3 4">DSM 105482</strain>
    </source>
</reference>
<evidence type="ECO:0000259" key="2">
    <source>
        <dbReference type="Pfam" id="PF07883"/>
    </source>
</evidence>
<dbReference type="InterPro" id="IPR051161">
    <property type="entry name" value="Mannose-6P_isomerase_type2"/>
</dbReference>
<dbReference type="Gene3D" id="3.90.550.10">
    <property type="entry name" value="Spore Coat Polysaccharide Biosynthesis Protein SpsA, Chain A"/>
    <property type="match status" value="1"/>
</dbReference>
<dbReference type="InterPro" id="IPR013096">
    <property type="entry name" value="Cupin_2"/>
</dbReference>
<keyword evidence="3" id="KW-0808">Transferase</keyword>
<dbReference type="Proteomes" id="UP000823486">
    <property type="component" value="Unassembled WGS sequence"/>
</dbReference>
<sequence>MKILLLSGGSGKRLWPLSNQARPKQFLKLLRSEDGQVESMIQRVCRQLGSAGLLSSTHIITCQSQNEVITNQIGDQIPILLEPEQRGTFPSISLAASYLYSELQIDPEEIICVLPVDSFVELDFFHLLRTIPDILLQSQADLALLGAAAKFPSNQYGYILPEIKESNNYYSIHQFVEKPNQERAGKLIHNGALWNCGVFAFSLQFMVSFLKDKKLPTDYNQFLAKYDQIAENSFDYEVAEKTPNSVVIPYDGVWKDVGSWDALSKQVDSHVLGSGQISIDSTNTHMINELSIPIHVIGIPNSIIAAGPDGILIADKRKASKIKEFVKNKRPMYEEKRWGSCKVLEVSTTSEGGETITKTIKLLPGKNTSYHTHSYREKIWTILSGSGEMILNDQHLAVKAGDVVKIPQGTKHGVKAETQLEFIEVQLGSPILEEDLNRITYSWDEAIKRCQ</sequence>
<keyword evidence="4" id="KW-1185">Reference proteome</keyword>
<dbReference type="GO" id="GO:0004475">
    <property type="term" value="F:mannose-1-phosphate guanylyltransferase (GTP) activity"/>
    <property type="evidence" value="ECO:0007669"/>
    <property type="project" value="UniProtKB-EC"/>
</dbReference>
<dbReference type="InterPro" id="IPR005835">
    <property type="entry name" value="NTP_transferase_dom"/>
</dbReference>
<accession>A0ABS2QEB1</accession>
<dbReference type="InterPro" id="IPR011051">
    <property type="entry name" value="RmlC_Cupin_sf"/>
</dbReference>
<organism evidence="3 4">
    <name type="scientific">Peribacillus deserti</name>
    <dbReference type="NCBI Taxonomy" id="673318"/>
    <lineage>
        <taxon>Bacteria</taxon>
        <taxon>Bacillati</taxon>
        <taxon>Bacillota</taxon>
        <taxon>Bacilli</taxon>
        <taxon>Bacillales</taxon>
        <taxon>Bacillaceae</taxon>
        <taxon>Peribacillus</taxon>
    </lineage>
</organism>
<protein>
    <submittedName>
        <fullName evidence="3">Mannose-1-phosphate guanylyltransferase</fullName>
        <ecNumber evidence="3">2.7.7.13</ecNumber>
    </submittedName>
</protein>
<evidence type="ECO:0000259" key="1">
    <source>
        <dbReference type="Pfam" id="PF00483"/>
    </source>
</evidence>
<dbReference type="EMBL" id="JAFBFI010000002">
    <property type="protein sequence ID" value="MBM7691479.1"/>
    <property type="molecule type" value="Genomic_DNA"/>
</dbReference>
<dbReference type="PANTHER" id="PTHR46390:SF1">
    <property type="entry name" value="MANNOSE-1-PHOSPHATE GUANYLYLTRANSFERASE"/>
    <property type="match status" value="1"/>
</dbReference>
<evidence type="ECO:0000313" key="3">
    <source>
        <dbReference type="EMBL" id="MBM7691479.1"/>
    </source>
</evidence>
<feature type="domain" description="Nucleotidyl transferase" evidence="1">
    <location>
        <begin position="4"/>
        <end position="265"/>
    </location>
</feature>
<dbReference type="Pfam" id="PF00483">
    <property type="entry name" value="NTP_transferase"/>
    <property type="match status" value="1"/>
</dbReference>
<dbReference type="CDD" id="cd02213">
    <property type="entry name" value="cupin_PMI_typeII_C"/>
    <property type="match status" value="1"/>
</dbReference>
<comment type="caution">
    <text evidence="3">The sequence shown here is derived from an EMBL/GenBank/DDBJ whole genome shotgun (WGS) entry which is preliminary data.</text>
</comment>
<name>A0ABS2QEB1_9BACI</name>
<dbReference type="InterPro" id="IPR014710">
    <property type="entry name" value="RmlC-like_jellyroll"/>
</dbReference>
<dbReference type="EC" id="2.7.7.13" evidence="3"/>
<dbReference type="RefSeq" id="WP_204539025.1">
    <property type="nucleotide sequence ID" value="NZ_JAFBFI010000002.1"/>
</dbReference>